<accession>J9FKS7</accession>
<gene>
    <name evidence="2" type="ORF">EVA_21671</name>
</gene>
<reference evidence="2" key="1">
    <citation type="journal article" date="2012" name="PLoS ONE">
        <title>Gene sets for utilization of primary and secondary nutrition supplies in the distal gut of endangered iberian lynx.</title>
        <authorList>
            <person name="Alcaide M."/>
            <person name="Messina E."/>
            <person name="Richter M."/>
            <person name="Bargiela R."/>
            <person name="Peplies J."/>
            <person name="Huws S.A."/>
            <person name="Newbold C.J."/>
            <person name="Golyshin P.N."/>
            <person name="Simon M.A."/>
            <person name="Lopez G."/>
            <person name="Yakimov M.M."/>
            <person name="Ferrer M."/>
        </authorList>
    </citation>
    <scope>NUCLEOTIDE SEQUENCE</scope>
</reference>
<keyword evidence="1" id="KW-1133">Transmembrane helix</keyword>
<dbReference type="EMBL" id="AMCI01008962">
    <property type="protein sequence ID" value="EJW90222.1"/>
    <property type="molecule type" value="Genomic_DNA"/>
</dbReference>
<feature type="non-terminal residue" evidence="2">
    <location>
        <position position="111"/>
    </location>
</feature>
<feature type="transmembrane region" description="Helical" evidence="1">
    <location>
        <begin position="90"/>
        <end position="110"/>
    </location>
</feature>
<name>J9FKS7_9ZZZZ</name>
<evidence type="ECO:0000313" key="2">
    <source>
        <dbReference type="EMBL" id="EJW90222.1"/>
    </source>
</evidence>
<sequence>MSYNGQYYEASHAIVELVEELQRYEEEEVAIGAYIRKKGDKYSPKQLREVIEKFIAPIFRTVPKKRTFLYEKELFSAGAIDRFSDSFRFLFHKAYMAVVLAVMLVLDAWFF</sequence>
<keyword evidence="1" id="KW-0812">Transmembrane</keyword>
<evidence type="ECO:0000256" key="1">
    <source>
        <dbReference type="SAM" id="Phobius"/>
    </source>
</evidence>
<protein>
    <submittedName>
        <fullName evidence="2">Uncharacterized protein</fullName>
    </submittedName>
</protein>
<keyword evidence="1" id="KW-0472">Membrane</keyword>
<dbReference type="AlphaFoldDB" id="J9FKS7"/>
<organism evidence="2">
    <name type="scientific">gut metagenome</name>
    <dbReference type="NCBI Taxonomy" id="749906"/>
    <lineage>
        <taxon>unclassified sequences</taxon>
        <taxon>metagenomes</taxon>
        <taxon>organismal metagenomes</taxon>
    </lineage>
</organism>
<proteinExistence type="predicted"/>
<comment type="caution">
    <text evidence="2">The sequence shown here is derived from an EMBL/GenBank/DDBJ whole genome shotgun (WGS) entry which is preliminary data.</text>
</comment>